<reference evidence="1 2" key="1">
    <citation type="submission" date="2024-09" db="EMBL/GenBank/DDBJ databases">
        <title>Chromosome-scale assembly of Riccia fluitans.</title>
        <authorList>
            <person name="Paukszto L."/>
            <person name="Sawicki J."/>
            <person name="Karawczyk K."/>
            <person name="Piernik-Szablinska J."/>
            <person name="Szczecinska M."/>
            <person name="Mazdziarz M."/>
        </authorList>
    </citation>
    <scope>NUCLEOTIDE SEQUENCE [LARGE SCALE GENOMIC DNA]</scope>
    <source>
        <strain evidence="1">Rf_01</strain>
        <tissue evidence="1">Aerial parts of the thallus</tissue>
    </source>
</reference>
<keyword evidence="2" id="KW-1185">Reference proteome</keyword>
<accession>A0ABD1XLY2</accession>
<protein>
    <submittedName>
        <fullName evidence="1">Uncharacterized protein</fullName>
    </submittedName>
</protein>
<name>A0ABD1XLY2_9MARC</name>
<organism evidence="1 2">
    <name type="scientific">Riccia fluitans</name>
    <dbReference type="NCBI Taxonomy" id="41844"/>
    <lineage>
        <taxon>Eukaryota</taxon>
        <taxon>Viridiplantae</taxon>
        <taxon>Streptophyta</taxon>
        <taxon>Embryophyta</taxon>
        <taxon>Marchantiophyta</taxon>
        <taxon>Marchantiopsida</taxon>
        <taxon>Marchantiidae</taxon>
        <taxon>Marchantiales</taxon>
        <taxon>Ricciaceae</taxon>
        <taxon>Riccia</taxon>
    </lineage>
</organism>
<evidence type="ECO:0000313" key="2">
    <source>
        <dbReference type="Proteomes" id="UP001605036"/>
    </source>
</evidence>
<evidence type="ECO:0000313" key="1">
    <source>
        <dbReference type="EMBL" id="KAL2609927.1"/>
    </source>
</evidence>
<dbReference type="EMBL" id="JBHFFA010000008">
    <property type="protein sequence ID" value="KAL2609927.1"/>
    <property type="molecule type" value="Genomic_DNA"/>
</dbReference>
<sequence>MMKKNTKQVVRTIAMEKREAAIVREWKLGHQWKKLKCCSMPLANLASYSCKISHASRGPVVRVALPVHKVQMEVSSVARQNHAGPPRPLPIANCVCVDRGSAPVDGRSSRCATGEGLNLVKLAVLSPPAMWQGDVAVSLLLYCVLHSNT</sequence>
<dbReference type="Proteomes" id="UP001605036">
    <property type="component" value="Unassembled WGS sequence"/>
</dbReference>
<gene>
    <name evidence="1" type="ORF">R1flu_028500</name>
</gene>
<comment type="caution">
    <text evidence="1">The sequence shown here is derived from an EMBL/GenBank/DDBJ whole genome shotgun (WGS) entry which is preliminary data.</text>
</comment>
<dbReference type="AlphaFoldDB" id="A0ABD1XLY2"/>
<proteinExistence type="predicted"/>